<dbReference type="RefSeq" id="WP_074724785.1">
    <property type="nucleotide sequence ID" value="NZ_CBCRVS010000047.1"/>
</dbReference>
<name>A0A1H9S675_FLAFI</name>
<protein>
    <submittedName>
        <fullName evidence="1">Uncharacterized protein</fullName>
    </submittedName>
</protein>
<dbReference type="OrthoDB" id="1493401at2"/>
<reference evidence="2" key="1">
    <citation type="submission" date="2016-10" db="EMBL/GenBank/DDBJ databases">
        <authorList>
            <person name="Varghese N."/>
            <person name="Submissions S."/>
        </authorList>
    </citation>
    <scope>NUCLEOTIDE SEQUENCE [LARGE SCALE GENOMIC DNA]</scope>
    <source>
        <strain evidence="2">DSM 15719</strain>
    </source>
</reference>
<gene>
    <name evidence="1" type="ORF">SAMN05444355_1472</name>
</gene>
<evidence type="ECO:0000313" key="1">
    <source>
        <dbReference type="EMBL" id="SER80532.1"/>
    </source>
</evidence>
<sequence>MVNFVRIYRNNEFTLLAIEDYLKEYHSQLPEGWTEISNWLDRLFDIKNEQEYKKLSEEMQVEIFDLNKIKTTYSNLNKECYMFDDDILKFISFLFGTAYFLKIGNPTLQEWLSAVDINHPFKTKEDLGYGYSFLDALQYEYGQNIVRKDLLSTLRWIGSQGGS</sequence>
<dbReference type="EMBL" id="FOFZ01000047">
    <property type="protein sequence ID" value="SER80532.1"/>
    <property type="molecule type" value="Genomic_DNA"/>
</dbReference>
<accession>A0A1H9S675</accession>
<evidence type="ECO:0000313" key="2">
    <source>
        <dbReference type="Proteomes" id="UP000183658"/>
    </source>
</evidence>
<dbReference type="Proteomes" id="UP000183658">
    <property type="component" value="Unassembled WGS sequence"/>
</dbReference>
<dbReference type="AlphaFoldDB" id="A0A1H9S675"/>
<organism evidence="1 2">
    <name type="scientific">Flavobacterium frigoris</name>
    <dbReference type="NCBI Taxonomy" id="229204"/>
    <lineage>
        <taxon>Bacteria</taxon>
        <taxon>Pseudomonadati</taxon>
        <taxon>Bacteroidota</taxon>
        <taxon>Flavobacteriia</taxon>
        <taxon>Flavobacteriales</taxon>
        <taxon>Flavobacteriaceae</taxon>
        <taxon>Flavobacterium</taxon>
    </lineage>
</organism>
<proteinExistence type="predicted"/>
<keyword evidence="2" id="KW-1185">Reference proteome</keyword>